<feature type="signal peptide" evidence="1">
    <location>
        <begin position="1"/>
        <end position="19"/>
    </location>
</feature>
<dbReference type="AlphaFoldDB" id="A0A0L0DC42"/>
<evidence type="ECO:0000313" key="3">
    <source>
        <dbReference type="Proteomes" id="UP000054408"/>
    </source>
</evidence>
<dbReference type="Proteomes" id="UP000054408">
    <property type="component" value="Unassembled WGS sequence"/>
</dbReference>
<organism evidence="2 3">
    <name type="scientific">Thecamonas trahens ATCC 50062</name>
    <dbReference type="NCBI Taxonomy" id="461836"/>
    <lineage>
        <taxon>Eukaryota</taxon>
        <taxon>Apusozoa</taxon>
        <taxon>Apusomonadida</taxon>
        <taxon>Apusomonadidae</taxon>
        <taxon>Thecamonas</taxon>
    </lineage>
</organism>
<protein>
    <recommendedName>
        <fullName evidence="4">C-type lectin domain-containing protein</fullName>
    </recommendedName>
</protein>
<feature type="chain" id="PRO_5005537387" description="C-type lectin domain-containing protein" evidence="1">
    <location>
        <begin position="20"/>
        <end position="817"/>
    </location>
</feature>
<reference evidence="2 3" key="1">
    <citation type="submission" date="2010-05" db="EMBL/GenBank/DDBJ databases">
        <title>The Genome Sequence of Thecamonas trahens ATCC 50062.</title>
        <authorList>
            <consortium name="The Broad Institute Genome Sequencing Platform"/>
            <person name="Russ C."/>
            <person name="Cuomo C."/>
            <person name="Shea T."/>
            <person name="Young S.K."/>
            <person name="Zeng Q."/>
            <person name="Koehrsen M."/>
            <person name="Haas B."/>
            <person name="Borodovsky M."/>
            <person name="Guigo R."/>
            <person name="Alvarado L."/>
            <person name="Berlin A."/>
            <person name="Bochicchio J."/>
            <person name="Borenstein D."/>
            <person name="Chapman S."/>
            <person name="Chen Z."/>
            <person name="Freedman E."/>
            <person name="Gellesch M."/>
            <person name="Goldberg J."/>
            <person name="Griggs A."/>
            <person name="Gujja S."/>
            <person name="Heilman E."/>
            <person name="Heiman D."/>
            <person name="Hepburn T."/>
            <person name="Howarth C."/>
            <person name="Jen D."/>
            <person name="Larson L."/>
            <person name="Mehta T."/>
            <person name="Park D."/>
            <person name="Pearson M."/>
            <person name="Roberts A."/>
            <person name="Saif S."/>
            <person name="Shenoy N."/>
            <person name="Sisk P."/>
            <person name="Stolte C."/>
            <person name="Sykes S."/>
            <person name="Thomson T."/>
            <person name="Walk T."/>
            <person name="White J."/>
            <person name="Yandava C."/>
            <person name="Burger G."/>
            <person name="Gray M.W."/>
            <person name="Holland P.W.H."/>
            <person name="King N."/>
            <person name="Lang F.B.F."/>
            <person name="Roger A.J."/>
            <person name="Ruiz-Trillo I."/>
            <person name="Lander E."/>
            <person name="Nusbaum C."/>
        </authorList>
    </citation>
    <scope>NUCLEOTIDE SEQUENCE [LARGE SCALE GENOMIC DNA]</scope>
    <source>
        <strain evidence="2 3">ATCC 50062</strain>
    </source>
</reference>
<dbReference type="InterPro" id="IPR016187">
    <property type="entry name" value="CTDL_fold"/>
</dbReference>
<accession>A0A0L0DC42</accession>
<evidence type="ECO:0000313" key="2">
    <source>
        <dbReference type="EMBL" id="KNC49914.1"/>
    </source>
</evidence>
<proteinExistence type="predicted"/>
<gene>
    <name evidence="2" type="ORF">AMSG_06216</name>
</gene>
<evidence type="ECO:0008006" key="4">
    <source>
        <dbReference type="Google" id="ProtNLM"/>
    </source>
</evidence>
<keyword evidence="3" id="KW-1185">Reference proteome</keyword>
<evidence type="ECO:0000256" key="1">
    <source>
        <dbReference type="SAM" id="SignalP"/>
    </source>
</evidence>
<dbReference type="EMBL" id="GL349458">
    <property type="protein sequence ID" value="KNC49914.1"/>
    <property type="molecule type" value="Genomic_DNA"/>
</dbReference>
<sequence>MYLVVVALTVALLAGHTAADVDCSFPGAMEIVPGHCVFRPLAPSASFASTVSTCNAQGGFPAVLPTRGFRAMVKSKLGISGTRWTGLKYTTNRGVGFVWADGTSVEGLDFEAGSPSLTESVFAMNWNPSPPLLQTRNSLERLPALCSGRTSCSVSRCARCAMESSTLCHTCAPGWALPDCTTPASRGRWLLVTGNNYEVNNPRGGAKNLVAADVFIMDYLHARNYSVEVVGAQWVGTYHAANKVGIILSSNIDATAAGQLQGLFRDSTLPLVVLTGESLKWMYWSPTRDCTADSLALSPVDPVHPLLHGVVFDGGSSTTVLTGYSGTRCAPTSAGPGFVAVATDPISGSLQLGLYPRGSVQHVRSDYPITYTSQARGIFFAMNPTQGATSYTTSGIKIVDNLFRYATAAAVDDSMVVAVSPRNVGLPSSDDGDRSVNVALSLGGSLGGGNTYPGLEFGLSFDGCTSVEGHLIFELDDDASASIAVNSTWAGRVARICLRSYDEPSWLRQTASDASIRFVATLPTEIVAFAPTVVPGSVPTTLSVSGREFSTSDSRIGIFANPGCYHGLIASVPYSSGEVSLPALGVTGPHYVCLSHSPGSPSWVAQTSPESTLVFVNGSDVLTGVVPTTFMASDSVALDIQGLAAMPRNSIVALTGAASTCSASVASVAIIDAETAVDLGRVTAAGDYKLCFSPDNGVTFTPFPSLTVQIKAISSTSIVSLSPSSFSAGTALAGTTVDFATEFDPLGSPALGLIASHDESLCNATPLKSPVSGGKAYFAYANLAPIASGTWYVCLSPRGGADDTWLLQEASTTINIL</sequence>
<dbReference type="GeneID" id="25565436"/>
<dbReference type="Gene3D" id="3.10.100.10">
    <property type="entry name" value="Mannose-Binding Protein A, subunit A"/>
    <property type="match status" value="1"/>
</dbReference>
<dbReference type="InterPro" id="IPR016186">
    <property type="entry name" value="C-type_lectin-like/link_sf"/>
</dbReference>
<dbReference type="RefSeq" id="XP_013757395.1">
    <property type="nucleotide sequence ID" value="XM_013901941.1"/>
</dbReference>
<name>A0A0L0DC42_THETB</name>
<keyword evidence="1" id="KW-0732">Signal</keyword>
<dbReference type="SUPFAM" id="SSF56436">
    <property type="entry name" value="C-type lectin-like"/>
    <property type="match status" value="1"/>
</dbReference>